<sequence>MEGKKEKGLAPNPALPYREDCWSEGATSMLIDAWGERFVEVNRGNLRRKHWQEVADVINSRRTDVPRPARSDIQCKNRIDTLKKKYKMERIRIRSGDGKAASLWPFYDRLDFLIGASSPLSQKGSPISPPLPHRKKPSARTAAAKAWPSSTIKEKRHNLAVPPEDSSFLKRKYSAVAAAAAAAAAAHKAEEMNSNKLKSSPERSSERGFQASDNNGAADDIIGDVGGVRELARAVLHFGEIYERVEAAKQQQMLELEKQRMESTRSLETKMMQIFVDYQIQFEKLKRHKRAAFGEFEASSSSFELFQERILPLFCTDAYT</sequence>
<comment type="subcellular location">
    <subcellularLocation>
        <location evidence="1">Nucleus</location>
    </subcellularLocation>
</comment>
<keyword evidence="3" id="KW-0175">Coiled coil</keyword>
<accession>A0A7I8KZD2</accession>
<evidence type="ECO:0000256" key="6">
    <source>
        <dbReference type="ARBA" id="ARBA00023242"/>
    </source>
</evidence>
<dbReference type="GO" id="GO:0005634">
    <property type="term" value="C:nucleus"/>
    <property type="evidence" value="ECO:0007669"/>
    <property type="project" value="UniProtKB-SubCell"/>
</dbReference>
<dbReference type="OrthoDB" id="2019351at2759"/>
<keyword evidence="6" id="KW-0539">Nucleus</keyword>
<feature type="domain" description="Myb/SANT-like DNA-binding" evidence="8">
    <location>
        <begin position="20"/>
        <end position="112"/>
    </location>
</feature>
<evidence type="ECO:0000256" key="2">
    <source>
        <dbReference type="ARBA" id="ARBA00023015"/>
    </source>
</evidence>
<evidence type="ECO:0000259" key="8">
    <source>
        <dbReference type="Pfam" id="PF13837"/>
    </source>
</evidence>
<keyword evidence="2" id="KW-0805">Transcription regulation</keyword>
<evidence type="ECO:0000256" key="1">
    <source>
        <dbReference type="ARBA" id="ARBA00004123"/>
    </source>
</evidence>
<evidence type="ECO:0000256" key="5">
    <source>
        <dbReference type="ARBA" id="ARBA00023163"/>
    </source>
</evidence>
<keyword evidence="4" id="KW-0238">DNA-binding</keyword>
<dbReference type="PANTHER" id="PTHR31307:SF16">
    <property type="entry name" value="OS05G0560600 PROTEIN"/>
    <property type="match status" value="1"/>
</dbReference>
<evidence type="ECO:0000256" key="4">
    <source>
        <dbReference type="ARBA" id="ARBA00023125"/>
    </source>
</evidence>
<reference evidence="9" key="1">
    <citation type="submission" date="2020-02" db="EMBL/GenBank/DDBJ databases">
        <authorList>
            <person name="Scholz U."/>
            <person name="Mascher M."/>
            <person name="Fiebig A."/>
        </authorList>
    </citation>
    <scope>NUCLEOTIDE SEQUENCE</scope>
</reference>
<dbReference type="Pfam" id="PF13837">
    <property type="entry name" value="Myb_DNA-bind_4"/>
    <property type="match status" value="1"/>
</dbReference>
<evidence type="ECO:0000313" key="9">
    <source>
        <dbReference type="EMBL" id="CAA7402355.1"/>
    </source>
</evidence>
<organism evidence="9 10">
    <name type="scientific">Spirodela intermedia</name>
    <name type="common">Intermediate duckweed</name>
    <dbReference type="NCBI Taxonomy" id="51605"/>
    <lineage>
        <taxon>Eukaryota</taxon>
        <taxon>Viridiplantae</taxon>
        <taxon>Streptophyta</taxon>
        <taxon>Embryophyta</taxon>
        <taxon>Tracheophyta</taxon>
        <taxon>Spermatophyta</taxon>
        <taxon>Magnoliopsida</taxon>
        <taxon>Liliopsida</taxon>
        <taxon>Araceae</taxon>
        <taxon>Lemnoideae</taxon>
        <taxon>Spirodela</taxon>
    </lineage>
</organism>
<feature type="compositionally biased region" description="Basic and acidic residues" evidence="7">
    <location>
        <begin position="189"/>
        <end position="206"/>
    </location>
</feature>
<dbReference type="Gene3D" id="1.10.10.60">
    <property type="entry name" value="Homeodomain-like"/>
    <property type="match status" value="1"/>
</dbReference>
<proteinExistence type="predicted"/>
<protein>
    <recommendedName>
        <fullName evidence="8">Myb/SANT-like DNA-binding domain-containing protein</fullName>
    </recommendedName>
</protein>
<keyword evidence="10" id="KW-1185">Reference proteome</keyword>
<dbReference type="Proteomes" id="UP000663760">
    <property type="component" value="Chromosome 9"/>
</dbReference>
<gene>
    <name evidence="9" type="ORF">SI8410_09013033</name>
</gene>
<evidence type="ECO:0000313" key="10">
    <source>
        <dbReference type="Proteomes" id="UP000663760"/>
    </source>
</evidence>
<keyword evidence="5" id="KW-0804">Transcription</keyword>
<evidence type="ECO:0000256" key="7">
    <source>
        <dbReference type="SAM" id="MobiDB-lite"/>
    </source>
</evidence>
<feature type="region of interest" description="Disordered" evidence="7">
    <location>
        <begin position="120"/>
        <end position="164"/>
    </location>
</feature>
<feature type="region of interest" description="Disordered" evidence="7">
    <location>
        <begin position="189"/>
        <end position="216"/>
    </location>
</feature>
<dbReference type="InterPro" id="IPR044823">
    <property type="entry name" value="ASIL1/2-like"/>
</dbReference>
<name>A0A7I8KZD2_SPIIN</name>
<dbReference type="GO" id="GO:0000976">
    <property type="term" value="F:transcription cis-regulatory region binding"/>
    <property type="evidence" value="ECO:0007669"/>
    <property type="project" value="TreeGrafter"/>
</dbReference>
<dbReference type="FunFam" id="1.10.10.60:FF:000104">
    <property type="entry name" value="trihelix transcription factor ASIL2"/>
    <property type="match status" value="1"/>
</dbReference>
<evidence type="ECO:0000256" key="3">
    <source>
        <dbReference type="ARBA" id="ARBA00023054"/>
    </source>
</evidence>
<dbReference type="EMBL" id="LR746272">
    <property type="protein sequence ID" value="CAA7402355.1"/>
    <property type="molecule type" value="Genomic_DNA"/>
</dbReference>
<dbReference type="PANTHER" id="PTHR31307">
    <property type="entry name" value="TRIHELIX TRANSCRIPTION FACTOR ASIL2"/>
    <property type="match status" value="1"/>
</dbReference>
<dbReference type="InterPro" id="IPR044822">
    <property type="entry name" value="Myb_DNA-bind_4"/>
</dbReference>
<dbReference type="AlphaFoldDB" id="A0A7I8KZD2"/>